<organism evidence="3 4">
    <name type="scientific">Rhodanobacter geophilus</name>
    <dbReference type="NCBI Taxonomy" id="3162488"/>
    <lineage>
        <taxon>Bacteria</taxon>
        <taxon>Pseudomonadati</taxon>
        <taxon>Pseudomonadota</taxon>
        <taxon>Gammaproteobacteria</taxon>
        <taxon>Lysobacterales</taxon>
        <taxon>Rhodanobacteraceae</taxon>
        <taxon>Rhodanobacter</taxon>
    </lineage>
</organism>
<evidence type="ECO:0000313" key="4">
    <source>
        <dbReference type="Proteomes" id="UP001556170"/>
    </source>
</evidence>
<keyword evidence="1" id="KW-0863">Zinc-finger</keyword>
<evidence type="ECO:0000259" key="2">
    <source>
        <dbReference type="PROSITE" id="PS50966"/>
    </source>
</evidence>
<reference evidence="3 4" key="1">
    <citation type="submission" date="2024-06" db="EMBL/GenBank/DDBJ databases">
        <authorList>
            <person name="Woo H."/>
        </authorList>
    </citation>
    <scope>NUCLEOTIDE SEQUENCE [LARGE SCALE GENOMIC DNA]</scope>
    <source>
        <strain evidence="3 4">S2-g</strain>
    </source>
</reference>
<dbReference type="InterPro" id="IPR007527">
    <property type="entry name" value="Znf_SWIM"/>
</dbReference>
<dbReference type="RefSeq" id="WP_367845934.1">
    <property type="nucleotide sequence ID" value="NZ_JBFOHL010000017.1"/>
</dbReference>
<sequence>MERMEFTVQGSAAIPYRVTLEKGGTNLNAYCTCAAGSNGQYCKHRFRILSGNPEGLVGPDPDGLRVAVDWLEGTDVESALRDLIAAEDHVIAAKKVLTQAKDRRAMDVAEQSFETSKIELAKARKLLAQAMLK</sequence>
<keyword evidence="1" id="KW-0862">Zinc</keyword>
<evidence type="ECO:0000256" key="1">
    <source>
        <dbReference type="PROSITE-ProRule" id="PRU00325"/>
    </source>
</evidence>
<keyword evidence="1" id="KW-0479">Metal-binding</keyword>
<evidence type="ECO:0000313" key="3">
    <source>
        <dbReference type="EMBL" id="MEW9625644.1"/>
    </source>
</evidence>
<gene>
    <name evidence="3" type="ORF">ABQJ56_15555</name>
</gene>
<dbReference type="Proteomes" id="UP001556170">
    <property type="component" value="Unassembled WGS sequence"/>
</dbReference>
<dbReference type="PROSITE" id="PS50966">
    <property type="entry name" value="ZF_SWIM"/>
    <property type="match status" value="1"/>
</dbReference>
<name>A0ABV3QT33_9GAMM</name>
<keyword evidence="4" id="KW-1185">Reference proteome</keyword>
<dbReference type="EMBL" id="JBFOHL010000017">
    <property type="protein sequence ID" value="MEW9625644.1"/>
    <property type="molecule type" value="Genomic_DNA"/>
</dbReference>
<protein>
    <submittedName>
        <fullName evidence="3">SWIM zinc finger family protein</fullName>
    </submittedName>
</protein>
<proteinExistence type="predicted"/>
<dbReference type="Pfam" id="PF04434">
    <property type="entry name" value="SWIM"/>
    <property type="match status" value="1"/>
</dbReference>
<comment type="caution">
    <text evidence="3">The sequence shown here is derived from an EMBL/GenBank/DDBJ whole genome shotgun (WGS) entry which is preliminary data.</text>
</comment>
<feature type="domain" description="SWIM-type" evidence="2">
    <location>
        <begin position="16"/>
        <end position="53"/>
    </location>
</feature>
<accession>A0ABV3QT33</accession>